<sequence length="167" mass="18907">MTDERPQPPYRGDERETLLGFLRFLRESVAHKCDGLSEEQLRSTPTVSTMSLLGLVNHLADVERWWFQHVFLGRDVAFDWSDEDPDGEWTVDLDRPSADVIAAYRAECSASDEVIAEHDFDALAAKSRSDETRKSLRWIVVHLVEETGRHAGHADILREAIDGSTGE</sequence>
<dbReference type="OrthoDB" id="4548523at2"/>
<dbReference type="KEGG" id="eke:EK0264_10285"/>
<proteinExistence type="predicted"/>
<dbReference type="SUPFAM" id="SSF109854">
    <property type="entry name" value="DinB/YfiT-like putative metalloenzymes"/>
    <property type="match status" value="1"/>
</dbReference>
<dbReference type="Pfam" id="PF04978">
    <property type="entry name" value="MST"/>
    <property type="match status" value="1"/>
</dbReference>
<evidence type="ECO:0000313" key="1">
    <source>
        <dbReference type="EMBL" id="QHC00638.1"/>
    </source>
</evidence>
<dbReference type="EMBL" id="CP047156">
    <property type="protein sequence ID" value="QHC00638.1"/>
    <property type="molecule type" value="Genomic_DNA"/>
</dbReference>
<dbReference type="InParanoid" id="A0A7L4YNI6"/>
<dbReference type="RefSeq" id="WP_159545321.1">
    <property type="nucleotide sequence ID" value="NZ_CP047156.1"/>
</dbReference>
<dbReference type="AlphaFoldDB" id="A0A7L4YNI6"/>
<name>A0A7L4YNI6_9ACTN</name>
<reference evidence="1 2" key="1">
    <citation type="journal article" date="2018" name="Int. J. Syst. Evol. Microbiol.">
        <title>Epidermidibacterium keratini gen. nov., sp. nov., a member of the family Sporichthyaceae, isolated from keratin epidermis.</title>
        <authorList>
            <person name="Lee D.G."/>
            <person name="Trujillo M.E."/>
            <person name="Kang S."/>
            <person name="Nam J.J."/>
            <person name="Kim Y.J."/>
        </authorList>
    </citation>
    <scope>NUCLEOTIDE SEQUENCE [LARGE SCALE GENOMIC DNA]</scope>
    <source>
        <strain evidence="1 2">EPI-7</strain>
    </source>
</reference>
<organism evidence="1 2">
    <name type="scientific">Epidermidibacterium keratini</name>
    <dbReference type="NCBI Taxonomy" id="1891644"/>
    <lineage>
        <taxon>Bacteria</taxon>
        <taxon>Bacillati</taxon>
        <taxon>Actinomycetota</taxon>
        <taxon>Actinomycetes</taxon>
        <taxon>Sporichthyales</taxon>
        <taxon>Sporichthyaceae</taxon>
        <taxon>Epidermidibacterium</taxon>
    </lineage>
</organism>
<keyword evidence="2" id="KW-1185">Reference proteome</keyword>
<dbReference type="Proteomes" id="UP000463857">
    <property type="component" value="Chromosome"/>
</dbReference>
<evidence type="ECO:0000313" key="2">
    <source>
        <dbReference type="Proteomes" id="UP000463857"/>
    </source>
</evidence>
<dbReference type="InterPro" id="IPR007061">
    <property type="entry name" value="MST-like"/>
</dbReference>
<protein>
    <submittedName>
        <fullName evidence="1">DUF664 domain-containing protein</fullName>
    </submittedName>
</protein>
<dbReference type="InterPro" id="IPR034660">
    <property type="entry name" value="DinB/YfiT-like"/>
</dbReference>
<dbReference type="Gene3D" id="1.20.120.450">
    <property type="entry name" value="dinb family like domain"/>
    <property type="match status" value="1"/>
</dbReference>
<gene>
    <name evidence="1" type="ORF">EK0264_10285</name>
</gene>
<accession>A0A7L4YNI6</accession>